<organism evidence="2 3">
    <name type="scientific">Lipomyces starkeyi NRRL Y-11557</name>
    <dbReference type="NCBI Taxonomy" id="675824"/>
    <lineage>
        <taxon>Eukaryota</taxon>
        <taxon>Fungi</taxon>
        <taxon>Dikarya</taxon>
        <taxon>Ascomycota</taxon>
        <taxon>Saccharomycotina</taxon>
        <taxon>Lipomycetes</taxon>
        <taxon>Lipomycetales</taxon>
        <taxon>Lipomycetaceae</taxon>
        <taxon>Lipomyces</taxon>
    </lineage>
</organism>
<reference evidence="2 3" key="1">
    <citation type="journal article" date="2016" name="Proc. Natl. Acad. Sci. U.S.A.">
        <title>Comparative genomics of biotechnologically important yeasts.</title>
        <authorList>
            <person name="Riley R."/>
            <person name="Haridas S."/>
            <person name="Wolfe K.H."/>
            <person name="Lopes M.R."/>
            <person name="Hittinger C.T."/>
            <person name="Goeker M."/>
            <person name="Salamov A.A."/>
            <person name="Wisecaver J.H."/>
            <person name="Long T.M."/>
            <person name="Calvey C.H."/>
            <person name="Aerts A.L."/>
            <person name="Barry K.W."/>
            <person name="Choi C."/>
            <person name="Clum A."/>
            <person name="Coughlan A.Y."/>
            <person name="Deshpande S."/>
            <person name="Douglass A.P."/>
            <person name="Hanson S.J."/>
            <person name="Klenk H.-P."/>
            <person name="LaButti K.M."/>
            <person name="Lapidus A."/>
            <person name="Lindquist E.A."/>
            <person name="Lipzen A.M."/>
            <person name="Meier-Kolthoff J.P."/>
            <person name="Ohm R.A."/>
            <person name="Otillar R.P."/>
            <person name="Pangilinan J.L."/>
            <person name="Peng Y."/>
            <person name="Rokas A."/>
            <person name="Rosa C.A."/>
            <person name="Scheuner C."/>
            <person name="Sibirny A.A."/>
            <person name="Slot J.C."/>
            <person name="Stielow J.B."/>
            <person name="Sun H."/>
            <person name="Kurtzman C.P."/>
            <person name="Blackwell M."/>
            <person name="Grigoriev I.V."/>
            <person name="Jeffries T.W."/>
        </authorList>
    </citation>
    <scope>NUCLEOTIDE SEQUENCE [LARGE SCALE GENOMIC DNA]</scope>
    <source>
        <strain evidence="2 3">NRRL Y-11557</strain>
    </source>
</reference>
<dbReference type="InterPro" id="IPR032675">
    <property type="entry name" value="LRR_dom_sf"/>
</dbReference>
<evidence type="ECO:0000313" key="3">
    <source>
        <dbReference type="Proteomes" id="UP000094385"/>
    </source>
</evidence>
<evidence type="ECO:0000313" key="2">
    <source>
        <dbReference type="EMBL" id="ODQ73012.1"/>
    </source>
</evidence>
<sequence>MSCYSTSRLAIPTSDPRPNTFTASAVPIPSSPFAISPSGSSYDVNVSSSFASPSATESPSPSYSFSGNSNSLTSSSSSSVITMLPPNTSQPDGRRERFRLATLPTEVLNSIFDYVVTDRHDVHRAKLLPLGRTCSKLCSDVNRYLYANIALHSIRQFNKLVSTLLTSSLTLAPLVQSFSYTAPGEFTPRAATGYLPSDLTPILTHLPTILHICPNIGSLSLENMNDISLKDWQHLFPASAASLLRIQKFSWSYYAGWRRGSNFSHVWFEVLARFTNLRQIRLSSCVIDPEAMSNVPSDAFVNIDTLYLENICWSMQDMEIFTRLLRNVEYLDLKTIKVFPAPTTSYHPLPLMFKKLKTLNMDCPSRILSTNHHICSFLAPSLRTSLQVLSVSGGSSLCPAFFKNLRIDSIIVHLTQLRLCNGFESMRELNDVVVNCVQSNQHTKRVIIEAPSLAVVDKHDVNYGAVSDIGRQGQWVLVDVDYREQKQNGRQNIRKFEDKPESSHTEHAYITRHQILGIDEARLQELESAYRVR</sequence>
<feature type="region of interest" description="Disordered" evidence="1">
    <location>
        <begin position="1"/>
        <end position="23"/>
    </location>
</feature>
<feature type="region of interest" description="Disordered" evidence="1">
    <location>
        <begin position="74"/>
        <end position="94"/>
    </location>
</feature>
<evidence type="ECO:0008006" key="4">
    <source>
        <dbReference type="Google" id="ProtNLM"/>
    </source>
</evidence>
<name>A0A1E3Q795_LIPST</name>
<dbReference type="EMBL" id="KV454294">
    <property type="protein sequence ID" value="ODQ73012.1"/>
    <property type="molecule type" value="Genomic_DNA"/>
</dbReference>
<keyword evidence="3" id="KW-1185">Reference proteome</keyword>
<evidence type="ECO:0000256" key="1">
    <source>
        <dbReference type="SAM" id="MobiDB-lite"/>
    </source>
</evidence>
<dbReference type="Gene3D" id="3.80.10.10">
    <property type="entry name" value="Ribonuclease Inhibitor"/>
    <property type="match status" value="1"/>
</dbReference>
<dbReference type="OrthoDB" id="10359921at2759"/>
<accession>A0A1E3Q795</accession>
<dbReference type="AlphaFoldDB" id="A0A1E3Q795"/>
<gene>
    <name evidence="2" type="ORF">LIPSTDRAFT_3364</name>
</gene>
<protein>
    <recommendedName>
        <fullName evidence="4">F-box domain-containing protein</fullName>
    </recommendedName>
</protein>
<dbReference type="Proteomes" id="UP000094385">
    <property type="component" value="Unassembled WGS sequence"/>
</dbReference>
<dbReference type="SUPFAM" id="SSF52047">
    <property type="entry name" value="RNI-like"/>
    <property type="match status" value="1"/>
</dbReference>
<proteinExistence type="predicted"/>